<sequence length="60" mass="7175">MRSERKHARTRQRIQRGVKIIMNTNIRQIVIIQTRPLEILILKVEPQRASEMQPRPSTRT</sequence>
<accession>U3GWL6</accession>
<dbReference type="AlphaFoldDB" id="U3GWL6"/>
<dbReference type="HOGENOM" id="CLU_2933489_0_0_11"/>
<reference evidence="1 2" key="1">
    <citation type="journal article" date="2013" name="Genome Announc.">
        <title>Whole-Genome Sequence of the Clinical Strain Corynebacterium argentoratense DSM 44202, Isolated from a Human Throat Specimen.</title>
        <authorList>
            <person name="Bomholt C."/>
            <person name="Glaub A."/>
            <person name="Gravermann K."/>
            <person name="Albersmeier A."/>
            <person name="Brinkrolf K."/>
            <person name="Ruckert C."/>
            <person name="Tauch A."/>
        </authorList>
    </citation>
    <scope>NUCLEOTIDE SEQUENCE [LARGE SCALE GENOMIC DNA]</scope>
    <source>
        <strain evidence="1">DSM 44202</strain>
    </source>
</reference>
<protein>
    <submittedName>
        <fullName evidence="1">Uncharacterized protein</fullName>
    </submittedName>
</protein>
<gene>
    <name evidence="1" type="ORF">CARG_07910</name>
</gene>
<dbReference type="Proteomes" id="UP000016943">
    <property type="component" value="Chromosome"/>
</dbReference>
<dbReference type="STRING" id="1348662.CARG_07910"/>
<dbReference type="KEGG" id="caz:CARG_07910"/>
<dbReference type="EMBL" id="CP006365">
    <property type="protein sequence ID" value="AGU15699.1"/>
    <property type="molecule type" value="Genomic_DNA"/>
</dbReference>
<evidence type="ECO:0000313" key="2">
    <source>
        <dbReference type="Proteomes" id="UP000016943"/>
    </source>
</evidence>
<keyword evidence="2" id="KW-1185">Reference proteome</keyword>
<proteinExistence type="predicted"/>
<name>U3GWL6_9CORY</name>
<organism evidence="1 2">
    <name type="scientific">Corynebacterium argentoratense DSM 44202</name>
    <dbReference type="NCBI Taxonomy" id="1348662"/>
    <lineage>
        <taxon>Bacteria</taxon>
        <taxon>Bacillati</taxon>
        <taxon>Actinomycetota</taxon>
        <taxon>Actinomycetes</taxon>
        <taxon>Mycobacteriales</taxon>
        <taxon>Corynebacteriaceae</taxon>
        <taxon>Corynebacterium</taxon>
    </lineage>
</organism>
<evidence type="ECO:0000313" key="1">
    <source>
        <dbReference type="EMBL" id="AGU15699.1"/>
    </source>
</evidence>